<accession>A0A438C8V2</accession>
<reference evidence="2 3" key="1">
    <citation type="journal article" date="2018" name="PLoS Genet.">
        <title>Population sequencing reveals clonal diversity and ancestral inbreeding in the grapevine cultivar Chardonnay.</title>
        <authorList>
            <person name="Roach M.J."/>
            <person name="Johnson D.L."/>
            <person name="Bohlmann J."/>
            <person name="van Vuuren H.J."/>
            <person name="Jones S.J."/>
            <person name="Pretorius I.S."/>
            <person name="Schmidt S.A."/>
            <person name="Borneman A.R."/>
        </authorList>
    </citation>
    <scope>NUCLEOTIDE SEQUENCE [LARGE SCALE GENOMIC DNA]</scope>
    <source>
        <strain evidence="3">cv. Chardonnay</strain>
        <tissue evidence="2">Leaf</tissue>
    </source>
</reference>
<name>A0A438C8V2_VITVI</name>
<keyword evidence="1" id="KW-0472">Membrane</keyword>
<gene>
    <name evidence="2" type="ORF">CK203_110813</name>
</gene>
<keyword evidence="1" id="KW-0812">Transmembrane</keyword>
<evidence type="ECO:0000313" key="3">
    <source>
        <dbReference type="Proteomes" id="UP000288805"/>
    </source>
</evidence>
<proteinExistence type="predicted"/>
<dbReference type="EMBL" id="QGNW01002446">
    <property type="protein sequence ID" value="RVW19685.1"/>
    <property type="molecule type" value="Genomic_DNA"/>
</dbReference>
<evidence type="ECO:0000256" key="1">
    <source>
        <dbReference type="SAM" id="Phobius"/>
    </source>
</evidence>
<protein>
    <submittedName>
        <fullName evidence="2">Uncharacterized protein</fullName>
    </submittedName>
</protein>
<sequence>MLFSPLSFSASGLCGVDNWVCPSPLSLCLCLCLCLSVSLSMLLVFMGVSLVVFGNWEFTADLEKGSCFKDVEKDRLQGRKLSVQSSTSKGFW</sequence>
<comment type="caution">
    <text evidence="2">The sequence shown here is derived from an EMBL/GenBank/DDBJ whole genome shotgun (WGS) entry which is preliminary data.</text>
</comment>
<dbReference type="AlphaFoldDB" id="A0A438C8V2"/>
<dbReference type="Proteomes" id="UP000288805">
    <property type="component" value="Unassembled WGS sequence"/>
</dbReference>
<evidence type="ECO:0000313" key="2">
    <source>
        <dbReference type="EMBL" id="RVW19685.1"/>
    </source>
</evidence>
<organism evidence="2 3">
    <name type="scientific">Vitis vinifera</name>
    <name type="common">Grape</name>
    <dbReference type="NCBI Taxonomy" id="29760"/>
    <lineage>
        <taxon>Eukaryota</taxon>
        <taxon>Viridiplantae</taxon>
        <taxon>Streptophyta</taxon>
        <taxon>Embryophyta</taxon>
        <taxon>Tracheophyta</taxon>
        <taxon>Spermatophyta</taxon>
        <taxon>Magnoliopsida</taxon>
        <taxon>eudicotyledons</taxon>
        <taxon>Gunneridae</taxon>
        <taxon>Pentapetalae</taxon>
        <taxon>rosids</taxon>
        <taxon>Vitales</taxon>
        <taxon>Vitaceae</taxon>
        <taxon>Viteae</taxon>
        <taxon>Vitis</taxon>
    </lineage>
</organism>
<feature type="transmembrane region" description="Helical" evidence="1">
    <location>
        <begin position="24"/>
        <end position="53"/>
    </location>
</feature>
<keyword evidence="1" id="KW-1133">Transmembrane helix</keyword>